<feature type="chain" id="PRO_5011631929" evidence="3">
    <location>
        <begin position="29"/>
        <end position="312"/>
    </location>
</feature>
<dbReference type="RefSeq" id="WP_092004043.1">
    <property type="nucleotide sequence ID" value="NZ_FMYQ01000032.1"/>
</dbReference>
<dbReference type="STRING" id="416944.SAMN05421548_13261"/>
<protein>
    <submittedName>
        <fullName evidence="4">Type IV secretion system protein VirB9</fullName>
    </submittedName>
</protein>
<reference evidence="5" key="1">
    <citation type="submission" date="2016-09" db="EMBL/GenBank/DDBJ databases">
        <authorList>
            <person name="Varghese N."/>
            <person name="Submissions S."/>
        </authorList>
    </citation>
    <scope>NUCLEOTIDE SEQUENCE [LARGE SCALE GENOMIC DNA]</scope>
    <source>
        <strain evidence="5">TNe-862</strain>
    </source>
</reference>
<dbReference type="CDD" id="cd06911">
    <property type="entry name" value="VirB9_CagX_TrbG"/>
    <property type="match status" value="1"/>
</dbReference>
<dbReference type="InterPro" id="IPR010258">
    <property type="entry name" value="Conjugal_tfr_TrbG/VirB9/CagX"/>
</dbReference>
<dbReference type="AlphaFoldDB" id="A0A1G7A2Q9"/>
<evidence type="ECO:0000313" key="5">
    <source>
        <dbReference type="Proteomes" id="UP000198908"/>
    </source>
</evidence>
<sequence>MNSNLFRRALPWSIACGLAMLASSSALAIQIPGYRGDSRVRQVLYDDSEVVQVTTQRGAGTQIVLGAGEHIERVGMGDSGEVEGCGRAPSADRADAPAPDWKISACKGDSDIFLKPGSHAHNTNLIVHTDRHDYAFDLVVLPSTPTGSEGAMYRVTFSYRDELAARDAAKTEAHLIAQREAAPAVKRNLAYTMQAATGSDDIVPSAMWDDGRFTYVEIPGNRKIPSVFRVGEDGSEHVPDKHMDGDRIVLHEVARRWVLRLGDEVVELWNNAYDLNGVPPADGTTVPGIVRTLKAPSSKESAEQATQGGRDE</sequence>
<keyword evidence="5" id="KW-1185">Reference proteome</keyword>
<dbReference type="InterPro" id="IPR038161">
    <property type="entry name" value="VirB9/CagX/TrbG_C_sf"/>
</dbReference>
<dbReference type="OrthoDB" id="9773431at2"/>
<evidence type="ECO:0000313" key="4">
    <source>
        <dbReference type="EMBL" id="SDE09031.1"/>
    </source>
</evidence>
<accession>A0A1G7A2Q9</accession>
<name>A0A1G7A2Q9_9BURK</name>
<comment type="similarity">
    <text evidence="1">Belongs to the TrbG/VirB9 family.</text>
</comment>
<keyword evidence="2 3" id="KW-0732">Signal</keyword>
<feature type="signal peptide" evidence="3">
    <location>
        <begin position="1"/>
        <end position="28"/>
    </location>
</feature>
<evidence type="ECO:0000256" key="2">
    <source>
        <dbReference type="ARBA" id="ARBA00022729"/>
    </source>
</evidence>
<organism evidence="4 5">
    <name type="scientific">Paraburkholderia lycopersici</name>
    <dbReference type="NCBI Taxonomy" id="416944"/>
    <lineage>
        <taxon>Bacteria</taxon>
        <taxon>Pseudomonadati</taxon>
        <taxon>Pseudomonadota</taxon>
        <taxon>Betaproteobacteria</taxon>
        <taxon>Burkholderiales</taxon>
        <taxon>Burkholderiaceae</taxon>
        <taxon>Paraburkholderia</taxon>
    </lineage>
</organism>
<gene>
    <name evidence="4" type="ORF">SAMN05421548_13261</name>
</gene>
<evidence type="ECO:0000256" key="1">
    <source>
        <dbReference type="ARBA" id="ARBA00006135"/>
    </source>
</evidence>
<dbReference type="Pfam" id="PF03524">
    <property type="entry name" value="CagX"/>
    <property type="match status" value="1"/>
</dbReference>
<dbReference type="Proteomes" id="UP000198908">
    <property type="component" value="Unassembled WGS sequence"/>
</dbReference>
<dbReference type="InterPro" id="IPR033645">
    <property type="entry name" value="VirB9/CagX/TrbG_C"/>
</dbReference>
<evidence type="ECO:0000256" key="3">
    <source>
        <dbReference type="SAM" id="SignalP"/>
    </source>
</evidence>
<dbReference type="EMBL" id="FMYQ01000032">
    <property type="protein sequence ID" value="SDE09031.1"/>
    <property type="molecule type" value="Genomic_DNA"/>
</dbReference>
<dbReference type="Gene3D" id="2.60.40.2500">
    <property type="match status" value="1"/>
</dbReference>
<proteinExistence type="inferred from homology"/>